<gene>
    <name evidence="7" type="ORF">SAMN05444380_12531</name>
</gene>
<feature type="signal peptide" evidence="3">
    <location>
        <begin position="1"/>
        <end position="25"/>
    </location>
</feature>
<dbReference type="PANTHER" id="PTHR30469:SF15">
    <property type="entry name" value="HLYD FAMILY OF SECRETION PROTEINS"/>
    <property type="match status" value="1"/>
</dbReference>
<dbReference type="Proteomes" id="UP000181976">
    <property type="component" value="Unassembled WGS sequence"/>
</dbReference>
<dbReference type="InterPro" id="IPR058625">
    <property type="entry name" value="MdtA-like_BSH"/>
</dbReference>
<feature type="chain" id="PRO_5010165914" evidence="3">
    <location>
        <begin position="26"/>
        <end position="345"/>
    </location>
</feature>
<sequence length="345" mass="39010">MKIKRYYHINFFRTAILMLSMIACGGPKDVNQDSSDSGTRKVKTAFSKLQNVEQDLDFTGNVEPFEQYTISPALQLRIKKIYVDVGDRVKKGQLLVQMDPSQLIQTKAQLNNLEKEYARLDTLFRTGSVSEQQLEQIKTELDVLRANYQNLQENTRLVAPGNGIVTARNFEDGDMYNMALGKGILTVMQINPVQVNLNIPERYYPSVHKGMPVSLRLDVYPDTIFRGTVHLKYPALNSGSRTFTVETLFPNRQELIRPGMFGRINIVFETLERVTVPDLAVQKQQGTDDYFVFVVNNGRVNRKEVKIGKHVGEYFEVIQGLDVGEEVVVEGLAGLLDGAKVDVIE</sequence>
<keyword evidence="2" id="KW-0175">Coiled coil</keyword>
<evidence type="ECO:0000313" key="7">
    <source>
        <dbReference type="EMBL" id="SFE97940.1"/>
    </source>
</evidence>
<dbReference type="Pfam" id="PF25917">
    <property type="entry name" value="BSH_RND"/>
    <property type="match status" value="1"/>
</dbReference>
<evidence type="ECO:0000256" key="3">
    <source>
        <dbReference type="SAM" id="SignalP"/>
    </source>
</evidence>
<dbReference type="GO" id="GO:0015562">
    <property type="term" value="F:efflux transmembrane transporter activity"/>
    <property type="evidence" value="ECO:0007669"/>
    <property type="project" value="TreeGrafter"/>
</dbReference>
<keyword evidence="3" id="KW-0732">Signal</keyword>
<evidence type="ECO:0000259" key="6">
    <source>
        <dbReference type="Pfam" id="PF25989"/>
    </source>
</evidence>
<dbReference type="Pfam" id="PF25989">
    <property type="entry name" value="YknX_C"/>
    <property type="match status" value="1"/>
</dbReference>
<evidence type="ECO:0000256" key="2">
    <source>
        <dbReference type="SAM" id="Coils"/>
    </source>
</evidence>
<dbReference type="InterPro" id="IPR058792">
    <property type="entry name" value="Beta-barrel_RND_2"/>
</dbReference>
<feature type="domain" description="YknX-like C-terminal permuted SH3-like" evidence="6">
    <location>
        <begin position="274"/>
        <end position="343"/>
    </location>
</feature>
<feature type="domain" description="Multidrug resistance protein MdtA-like barrel-sandwich hybrid" evidence="4">
    <location>
        <begin position="69"/>
        <end position="184"/>
    </location>
</feature>
<dbReference type="NCBIfam" id="TIGR01730">
    <property type="entry name" value="RND_mfp"/>
    <property type="match status" value="1"/>
</dbReference>
<feature type="coiled-coil region" evidence="2">
    <location>
        <begin position="103"/>
        <end position="154"/>
    </location>
</feature>
<keyword evidence="8" id="KW-1185">Reference proteome</keyword>
<dbReference type="RefSeq" id="WP_010528434.1">
    <property type="nucleotide sequence ID" value="NZ_AFSL01000084.1"/>
</dbReference>
<dbReference type="eggNOG" id="COG0845">
    <property type="taxonomic scope" value="Bacteria"/>
</dbReference>
<dbReference type="Gene3D" id="1.10.287.470">
    <property type="entry name" value="Helix hairpin bin"/>
    <property type="match status" value="1"/>
</dbReference>
<dbReference type="AlphaFoldDB" id="A0A1I2F0A1"/>
<dbReference type="STRING" id="385682.SAMN05444380_12531"/>
<dbReference type="SUPFAM" id="SSF111369">
    <property type="entry name" value="HlyD-like secretion proteins"/>
    <property type="match status" value="1"/>
</dbReference>
<dbReference type="FunCoup" id="A0A1I2F0A1">
    <property type="interactions" value="370"/>
</dbReference>
<name>A0A1I2F0A1_9BACT</name>
<reference evidence="7 8" key="1">
    <citation type="submission" date="2016-10" db="EMBL/GenBank/DDBJ databases">
        <authorList>
            <person name="de Groot N.N."/>
        </authorList>
    </citation>
    <scope>NUCLEOTIDE SEQUENCE [LARGE SCALE GENOMIC DNA]</scope>
    <source>
        <strain evidence="7 8">DSM 19012</strain>
    </source>
</reference>
<feature type="domain" description="CusB-like beta-barrel" evidence="5">
    <location>
        <begin position="195"/>
        <end position="266"/>
    </location>
</feature>
<comment type="similarity">
    <text evidence="1">Belongs to the membrane fusion protein (MFP) (TC 8.A.1) family.</text>
</comment>
<organism evidence="7 8">
    <name type="scientific">Thermophagus xiamenensis</name>
    <dbReference type="NCBI Taxonomy" id="385682"/>
    <lineage>
        <taxon>Bacteria</taxon>
        <taxon>Pseudomonadati</taxon>
        <taxon>Bacteroidota</taxon>
        <taxon>Bacteroidia</taxon>
        <taxon>Marinilabiliales</taxon>
        <taxon>Marinilabiliaceae</taxon>
        <taxon>Thermophagus</taxon>
    </lineage>
</organism>
<proteinExistence type="inferred from homology"/>
<dbReference type="InParanoid" id="A0A1I2F0A1"/>
<dbReference type="PANTHER" id="PTHR30469">
    <property type="entry name" value="MULTIDRUG RESISTANCE PROTEIN MDTA"/>
    <property type="match status" value="1"/>
</dbReference>
<dbReference type="InterPro" id="IPR058637">
    <property type="entry name" value="YknX-like_C"/>
</dbReference>
<protein>
    <submittedName>
        <fullName evidence="7">RND family efflux transporter, MFP subunit</fullName>
    </submittedName>
</protein>
<dbReference type="PROSITE" id="PS51257">
    <property type="entry name" value="PROKAR_LIPOPROTEIN"/>
    <property type="match status" value="1"/>
</dbReference>
<dbReference type="Gene3D" id="2.40.30.170">
    <property type="match status" value="1"/>
</dbReference>
<dbReference type="OrthoDB" id="9798190at2"/>
<dbReference type="GO" id="GO:1990281">
    <property type="term" value="C:efflux pump complex"/>
    <property type="evidence" value="ECO:0007669"/>
    <property type="project" value="TreeGrafter"/>
</dbReference>
<evidence type="ECO:0000256" key="1">
    <source>
        <dbReference type="ARBA" id="ARBA00009477"/>
    </source>
</evidence>
<evidence type="ECO:0000313" key="8">
    <source>
        <dbReference type="Proteomes" id="UP000181976"/>
    </source>
</evidence>
<evidence type="ECO:0000259" key="4">
    <source>
        <dbReference type="Pfam" id="PF25917"/>
    </source>
</evidence>
<accession>A0A1I2F0A1</accession>
<dbReference type="EMBL" id="FONA01000025">
    <property type="protein sequence ID" value="SFE97940.1"/>
    <property type="molecule type" value="Genomic_DNA"/>
</dbReference>
<dbReference type="Gene3D" id="2.40.50.100">
    <property type="match status" value="1"/>
</dbReference>
<dbReference type="InterPro" id="IPR006143">
    <property type="entry name" value="RND_pump_MFP"/>
</dbReference>
<evidence type="ECO:0000259" key="5">
    <source>
        <dbReference type="Pfam" id="PF25954"/>
    </source>
</evidence>
<dbReference type="Gene3D" id="2.40.420.20">
    <property type="match status" value="1"/>
</dbReference>
<dbReference type="Pfam" id="PF25954">
    <property type="entry name" value="Beta-barrel_RND_2"/>
    <property type="match status" value="1"/>
</dbReference>